<proteinExistence type="predicted"/>
<accession>A0A4R7KU20</accession>
<dbReference type="EMBL" id="SOAZ01000003">
    <property type="protein sequence ID" value="TDT62740.1"/>
    <property type="molecule type" value="Genomic_DNA"/>
</dbReference>
<sequence length="70" mass="8389">MKEFLSQNNIKFAFLDISESLFNLKMYLKYRDFRPEFDEIKKAGRIGIPLIVVNDGEKLFFDRPDLDELR</sequence>
<dbReference type="RefSeq" id="WP_133627145.1">
    <property type="nucleotide sequence ID" value="NZ_SOAZ01000003.1"/>
</dbReference>
<evidence type="ECO:0000313" key="2">
    <source>
        <dbReference type="Proteomes" id="UP000295325"/>
    </source>
</evidence>
<dbReference type="AlphaFoldDB" id="A0A4R7KU20"/>
<dbReference type="Proteomes" id="UP000295325">
    <property type="component" value="Unassembled WGS sequence"/>
</dbReference>
<organism evidence="1 2">
    <name type="scientific">Fonticella tunisiensis</name>
    <dbReference type="NCBI Taxonomy" id="1096341"/>
    <lineage>
        <taxon>Bacteria</taxon>
        <taxon>Bacillati</taxon>
        <taxon>Bacillota</taxon>
        <taxon>Clostridia</taxon>
        <taxon>Eubacteriales</taxon>
        <taxon>Clostridiaceae</taxon>
        <taxon>Fonticella</taxon>
    </lineage>
</organism>
<protein>
    <submittedName>
        <fullName evidence="1">Glutaredoxin-related protein</fullName>
    </submittedName>
</protein>
<keyword evidence="2" id="KW-1185">Reference proteome</keyword>
<gene>
    <name evidence="1" type="ORF">EDD71_10313</name>
</gene>
<dbReference type="OrthoDB" id="5679012at2"/>
<reference evidence="1 2" key="1">
    <citation type="submission" date="2019-03" db="EMBL/GenBank/DDBJ databases">
        <title>Genomic Encyclopedia of Type Strains, Phase IV (KMG-IV): sequencing the most valuable type-strain genomes for metagenomic binning, comparative biology and taxonomic classification.</title>
        <authorList>
            <person name="Goeker M."/>
        </authorList>
    </citation>
    <scope>NUCLEOTIDE SEQUENCE [LARGE SCALE GENOMIC DNA]</scope>
    <source>
        <strain evidence="1 2">DSM 24455</strain>
    </source>
</reference>
<comment type="caution">
    <text evidence="1">The sequence shown here is derived from an EMBL/GenBank/DDBJ whole genome shotgun (WGS) entry which is preliminary data.</text>
</comment>
<evidence type="ECO:0000313" key="1">
    <source>
        <dbReference type="EMBL" id="TDT62740.1"/>
    </source>
</evidence>
<name>A0A4R7KU20_9CLOT</name>